<evidence type="ECO:0000256" key="1">
    <source>
        <dbReference type="SAM" id="Phobius"/>
    </source>
</evidence>
<dbReference type="Proteomes" id="UP001056539">
    <property type="component" value="Chromosome"/>
</dbReference>
<gene>
    <name evidence="2" type="ORF">KDW03_00290</name>
</gene>
<keyword evidence="3" id="KW-1185">Reference proteome</keyword>
<evidence type="ECO:0000313" key="2">
    <source>
        <dbReference type="EMBL" id="URA10279.1"/>
    </source>
</evidence>
<evidence type="ECO:0000313" key="3">
    <source>
        <dbReference type="Proteomes" id="UP001056539"/>
    </source>
</evidence>
<keyword evidence="1" id="KW-0812">Transmembrane</keyword>
<feature type="transmembrane region" description="Helical" evidence="1">
    <location>
        <begin position="145"/>
        <end position="164"/>
    </location>
</feature>
<protein>
    <submittedName>
        <fullName evidence="2">Uncharacterized protein</fullName>
    </submittedName>
</protein>
<dbReference type="KEGG" id="taqu:KDW03_00290"/>
<sequence length="168" mass="19589">MRKRWGCWNTELMHGLIIPVTKQYLRQRLGKSEDENIEVGVAYPLVKNILGVSIEEGTLRLFHVQERFLLAMLQDLIGLEKHADGWRCIGANDIVTVEHWAKRLDLEPVDVQSAEGYAINHELVEWISQPFSGIQIKYRSARSRLLVMYYLFFLISHGEYYIIIEQIS</sequence>
<dbReference type="AlphaFoldDB" id="A0AAX3BDE1"/>
<organism evidence="2 3">
    <name type="scientific">Thermospira aquatica</name>
    <dbReference type="NCBI Taxonomy" id="2828656"/>
    <lineage>
        <taxon>Bacteria</taxon>
        <taxon>Pseudomonadati</taxon>
        <taxon>Spirochaetota</taxon>
        <taxon>Spirochaetia</taxon>
        <taxon>Brevinematales</taxon>
        <taxon>Thermospiraceae</taxon>
        <taxon>Thermospira</taxon>
    </lineage>
</organism>
<keyword evidence="1" id="KW-0472">Membrane</keyword>
<keyword evidence="1" id="KW-1133">Transmembrane helix</keyword>
<dbReference type="RefSeq" id="WP_271435411.1">
    <property type="nucleotide sequence ID" value="NZ_CP073355.1"/>
</dbReference>
<proteinExistence type="predicted"/>
<dbReference type="EMBL" id="CP073355">
    <property type="protein sequence ID" value="URA10279.1"/>
    <property type="molecule type" value="Genomic_DNA"/>
</dbReference>
<reference evidence="2" key="2">
    <citation type="submission" date="2022-06" db="EMBL/GenBank/DDBJ databases">
        <title>Thermospira aquatica gen. nov., sp. nov.</title>
        <authorList>
            <person name="Ben Ali Gam Z."/>
            <person name="Labat M."/>
        </authorList>
    </citation>
    <scope>NUCLEOTIDE SEQUENCE</scope>
    <source>
        <strain evidence="2">F1F22</strain>
    </source>
</reference>
<reference evidence="2" key="1">
    <citation type="submission" date="2021-04" db="EMBL/GenBank/DDBJ databases">
        <authorList>
            <person name="Postec A."/>
        </authorList>
    </citation>
    <scope>NUCLEOTIDE SEQUENCE</scope>
    <source>
        <strain evidence="2">F1F22</strain>
    </source>
</reference>
<name>A0AAX3BDE1_9SPIR</name>
<accession>A0AAX3BDE1</accession>